<dbReference type="Gene3D" id="1.50.10.20">
    <property type="match status" value="1"/>
</dbReference>
<keyword evidence="11" id="KW-1185">Reference proteome</keyword>
<reference evidence="10" key="1">
    <citation type="submission" date="2023-03" db="EMBL/GenBank/DDBJ databases">
        <title>Massive genome expansion in bonnet fungi (Mycena s.s.) driven by repeated elements and novel gene families across ecological guilds.</title>
        <authorList>
            <consortium name="Lawrence Berkeley National Laboratory"/>
            <person name="Harder C.B."/>
            <person name="Miyauchi S."/>
            <person name="Viragh M."/>
            <person name="Kuo A."/>
            <person name="Thoen E."/>
            <person name="Andreopoulos B."/>
            <person name="Lu D."/>
            <person name="Skrede I."/>
            <person name="Drula E."/>
            <person name="Henrissat B."/>
            <person name="Morin E."/>
            <person name="Kohler A."/>
            <person name="Barry K."/>
            <person name="LaButti K."/>
            <person name="Morin E."/>
            <person name="Salamov A."/>
            <person name="Lipzen A."/>
            <person name="Mereny Z."/>
            <person name="Hegedus B."/>
            <person name="Baldrian P."/>
            <person name="Stursova M."/>
            <person name="Weitz H."/>
            <person name="Taylor A."/>
            <person name="Grigoriev I.V."/>
            <person name="Nagy L.G."/>
            <person name="Martin F."/>
            <person name="Kauserud H."/>
        </authorList>
    </citation>
    <scope>NUCLEOTIDE SEQUENCE</scope>
    <source>
        <strain evidence="10">CBHHK173m</strain>
    </source>
</reference>
<dbReference type="InterPro" id="IPR008930">
    <property type="entry name" value="Terpenoid_cyclase/PrenylTrfase"/>
</dbReference>
<evidence type="ECO:0000256" key="3">
    <source>
        <dbReference type="ARBA" id="ARBA00022602"/>
    </source>
</evidence>
<dbReference type="AlphaFoldDB" id="A0AAD6XT74"/>
<dbReference type="GO" id="GO:0046872">
    <property type="term" value="F:metal ion binding"/>
    <property type="evidence" value="ECO:0007669"/>
    <property type="project" value="UniProtKB-KW"/>
</dbReference>
<dbReference type="PANTHER" id="PTHR11774">
    <property type="entry name" value="GERANYLGERANYL TRANSFERASE TYPE BETA SUBUNIT"/>
    <property type="match status" value="1"/>
</dbReference>
<evidence type="ECO:0000256" key="7">
    <source>
        <dbReference type="ARBA" id="ARBA00022833"/>
    </source>
</evidence>
<dbReference type="InterPro" id="IPR045089">
    <property type="entry name" value="PGGT1B-like"/>
</dbReference>
<evidence type="ECO:0000256" key="5">
    <source>
        <dbReference type="ARBA" id="ARBA00022723"/>
    </source>
</evidence>
<dbReference type="PANTHER" id="PTHR11774:SF4">
    <property type="entry name" value="GERANYLGERANYL TRANSFERASE TYPE-1 SUBUNIT BETA"/>
    <property type="match status" value="1"/>
</dbReference>
<keyword evidence="5" id="KW-0479">Metal-binding</keyword>
<feature type="domain" description="Prenyltransferase alpha-alpha toroid" evidence="9">
    <location>
        <begin position="8"/>
        <end position="188"/>
    </location>
</feature>
<feature type="region of interest" description="Disordered" evidence="8">
    <location>
        <begin position="74"/>
        <end position="94"/>
    </location>
</feature>
<keyword evidence="7" id="KW-0862">Zinc</keyword>
<evidence type="ECO:0000256" key="4">
    <source>
        <dbReference type="ARBA" id="ARBA00022679"/>
    </source>
</evidence>
<keyword evidence="3" id="KW-0637">Prenyltransferase</keyword>
<keyword evidence="4" id="KW-0808">Transferase</keyword>
<evidence type="ECO:0000256" key="8">
    <source>
        <dbReference type="SAM" id="MobiDB-lite"/>
    </source>
</evidence>
<dbReference type="GO" id="GO:0004662">
    <property type="term" value="F:CAAX-protein geranylgeranyltransferase activity"/>
    <property type="evidence" value="ECO:0007669"/>
    <property type="project" value="TreeGrafter"/>
</dbReference>
<comment type="similarity">
    <text evidence="2">Belongs to the protein prenyltransferase subunit beta family.</text>
</comment>
<evidence type="ECO:0000256" key="2">
    <source>
        <dbReference type="ARBA" id="ARBA00010497"/>
    </source>
</evidence>
<comment type="caution">
    <text evidence="10">The sequence shown here is derived from an EMBL/GenBank/DDBJ whole genome shotgun (WGS) entry which is preliminary data.</text>
</comment>
<accession>A0AAD6XT74</accession>
<comment type="cofactor">
    <cofactor evidence="1">
        <name>Zn(2+)</name>
        <dbReference type="ChEBI" id="CHEBI:29105"/>
    </cofactor>
</comment>
<evidence type="ECO:0000259" key="9">
    <source>
        <dbReference type="Pfam" id="PF00432"/>
    </source>
</evidence>
<protein>
    <submittedName>
        <fullName evidence="10">Terpenoid cyclases/protein prenyltransferase alpha-alpha toroid</fullName>
    </submittedName>
</protein>
<evidence type="ECO:0000313" key="10">
    <source>
        <dbReference type="EMBL" id="KAJ7091325.1"/>
    </source>
</evidence>
<name>A0AAD6XT74_9AGAR</name>
<dbReference type="Pfam" id="PF00432">
    <property type="entry name" value="Prenyltrans"/>
    <property type="match status" value="1"/>
</dbReference>
<keyword evidence="6" id="KW-0677">Repeat</keyword>
<evidence type="ECO:0000256" key="1">
    <source>
        <dbReference type="ARBA" id="ARBA00001947"/>
    </source>
</evidence>
<dbReference type="GO" id="GO:0005953">
    <property type="term" value="C:CAAX-protein geranylgeranyltransferase complex"/>
    <property type="evidence" value="ECO:0007669"/>
    <property type="project" value="TreeGrafter"/>
</dbReference>
<proteinExistence type="inferred from homology"/>
<organism evidence="10 11">
    <name type="scientific">Mycena belliarum</name>
    <dbReference type="NCBI Taxonomy" id="1033014"/>
    <lineage>
        <taxon>Eukaryota</taxon>
        <taxon>Fungi</taxon>
        <taxon>Dikarya</taxon>
        <taxon>Basidiomycota</taxon>
        <taxon>Agaricomycotina</taxon>
        <taxon>Agaricomycetes</taxon>
        <taxon>Agaricomycetidae</taxon>
        <taxon>Agaricales</taxon>
        <taxon>Marasmiineae</taxon>
        <taxon>Mycenaceae</taxon>
        <taxon>Mycena</taxon>
    </lineage>
</organism>
<gene>
    <name evidence="10" type="ORF">B0H15DRAFT_228935</name>
</gene>
<evidence type="ECO:0000313" key="11">
    <source>
        <dbReference type="Proteomes" id="UP001222325"/>
    </source>
</evidence>
<dbReference type="EMBL" id="JARJCN010000020">
    <property type="protein sequence ID" value="KAJ7091325.1"/>
    <property type="molecule type" value="Genomic_DNA"/>
</dbReference>
<dbReference type="Proteomes" id="UP001222325">
    <property type="component" value="Unassembled WGS sequence"/>
</dbReference>
<sequence length="247" mass="27635">MESLLPKFARASHASHVKRFLSGLPGSQVEVDSSRLALGFYCIGALDLLGALQSKTTETDRNLWREWIWEQQTHGPHGSGFRPSPFATPDSSSPAPYTDYDGPHLVMTYTALLTLAILRDDFSKLDRPGLVKFIRTCQRDDGSFSIVPRNGDTDLRTLYCAFCICDMLDDWSGMDVERAVKFIGTCRVNTTLFSPDMTHHISSDVRRWLWPGVLLRGIGRSYIYRARVIISGSSSRQSSAIDPRAAE</sequence>
<evidence type="ECO:0000256" key="6">
    <source>
        <dbReference type="ARBA" id="ARBA00022737"/>
    </source>
</evidence>
<dbReference type="InterPro" id="IPR001330">
    <property type="entry name" value="Prenyltrans"/>
</dbReference>
<dbReference type="SUPFAM" id="SSF48239">
    <property type="entry name" value="Terpenoid cyclases/Protein prenyltransferases"/>
    <property type="match status" value="1"/>
</dbReference>